<feature type="compositionally biased region" description="Polar residues" evidence="1">
    <location>
        <begin position="137"/>
        <end position="165"/>
    </location>
</feature>
<dbReference type="AlphaFoldDB" id="A0AA88YXG8"/>
<reference evidence="2" key="1">
    <citation type="submission" date="2019-08" db="EMBL/GenBank/DDBJ databases">
        <title>The improved chromosome-level genome for the pearl oyster Pinctada fucata martensii using PacBio sequencing and Hi-C.</title>
        <authorList>
            <person name="Zheng Z."/>
        </authorList>
    </citation>
    <scope>NUCLEOTIDE SEQUENCE</scope>
    <source>
        <strain evidence="2">ZZ-2019</strain>
        <tissue evidence="2">Adductor muscle</tissue>
    </source>
</reference>
<feature type="compositionally biased region" description="Polar residues" evidence="1">
    <location>
        <begin position="119"/>
        <end position="128"/>
    </location>
</feature>
<organism evidence="2 3">
    <name type="scientific">Pinctada imbricata</name>
    <name type="common">Atlantic pearl-oyster</name>
    <name type="synonym">Pinctada martensii</name>
    <dbReference type="NCBI Taxonomy" id="66713"/>
    <lineage>
        <taxon>Eukaryota</taxon>
        <taxon>Metazoa</taxon>
        <taxon>Spiralia</taxon>
        <taxon>Lophotrochozoa</taxon>
        <taxon>Mollusca</taxon>
        <taxon>Bivalvia</taxon>
        <taxon>Autobranchia</taxon>
        <taxon>Pteriomorphia</taxon>
        <taxon>Pterioida</taxon>
        <taxon>Pterioidea</taxon>
        <taxon>Pteriidae</taxon>
        <taxon>Pinctada</taxon>
    </lineage>
</organism>
<evidence type="ECO:0000313" key="2">
    <source>
        <dbReference type="EMBL" id="KAK3108843.1"/>
    </source>
</evidence>
<dbReference type="EMBL" id="VSWD01000001">
    <property type="protein sequence ID" value="KAK3108843.1"/>
    <property type="molecule type" value="Genomic_DNA"/>
</dbReference>
<feature type="compositionally biased region" description="Polar residues" evidence="1">
    <location>
        <begin position="180"/>
        <end position="199"/>
    </location>
</feature>
<feature type="compositionally biased region" description="Polar residues" evidence="1">
    <location>
        <begin position="271"/>
        <end position="281"/>
    </location>
</feature>
<feature type="compositionally biased region" description="Basic and acidic residues" evidence="1">
    <location>
        <begin position="88"/>
        <end position="118"/>
    </location>
</feature>
<feature type="compositionally biased region" description="Low complexity" evidence="1">
    <location>
        <begin position="200"/>
        <end position="212"/>
    </location>
</feature>
<feature type="compositionally biased region" description="Basic and acidic residues" evidence="1">
    <location>
        <begin position="289"/>
        <end position="302"/>
    </location>
</feature>
<feature type="compositionally biased region" description="Polar residues" evidence="1">
    <location>
        <begin position="224"/>
        <end position="238"/>
    </location>
</feature>
<evidence type="ECO:0000313" key="3">
    <source>
        <dbReference type="Proteomes" id="UP001186944"/>
    </source>
</evidence>
<keyword evidence="3" id="KW-1185">Reference proteome</keyword>
<gene>
    <name evidence="2" type="ORF">FSP39_017116</name>
</gene>
<feature type="region of interest" description="Disordered" evidence="1">
    <location>
        <begin position="1"/>
        <end position="23"/>
    </location>
</feature>
<proteinExistence type="predicted"/>
<sequence>MTLDNSNSDGARVSSRKLFDKDSDRQIEDFVEDSNIIPASPTRNVKPGVKLATPVIKIKRLTQEEILLYSPSRKAALTDEQIAAESMSKSEDDASEHSIHEHDDFSDVKPLDEEKANNETELPNSQGFETGEEMETVKTTCSSSAPVDSCHQQNENSEVLFTQADSEMESEPYDPDLASTFRSKSAAKNTQVFTTDNLKSSQSSESSASSGSQVITEEKEKESTQQTYNPSLEQTMASDTPRRGRKRKQETPKKLSPESTRPKRSRKSKDVASSQESQAENTAKKLRNGKREKLVAKRKDGTPLKNKASY</sequence>
<evidence type="ECO:0000256" key="1">
    <source>
        <dbReference type="SAM" id="MobiDB-lite"/>
    </source>
</evidence>
<protein>
    <submittedName>
        <fullName evidence="2">Uncharacterized protein</fullName>
    </submittedName>
</protein>
<dbReference type="Proteomes" id="UP001186944">
    <property type="component" value="Unassembled WGS sequence"/>
</dbReference>
<feature type="region of interest" description="Disordered" evidence="1">
    <location>
        <begin position="75"/>
        <end position="310"/>
    </location>
</feature>
<name>A0AA88YXG8_PINIB</name>
<accession>A0AA88YXG8</accession>
<comment type="caution">
    <text evidence="2">The sequence shown here is derived from an EMBL/GenBank/DDBJ whole genome shotgun (WGS) entry which is preliminary data.</text>
</comment>